<dbReference type="RefSeq" id="WP_090974001.1">
    <property type="nucleotide sequence ID" value="NZ_FOLL01000012.1"/>
</dbReference>
<evidence type="ECO:0000313" key="3">
    <source>
        <dbReference type="Proteomes" id="UP000199577"/>
    </source>
</evidence>
<dbReference type="Gene3D" id="2.40.70.10">
    <property type="entry name" value="Acid Proteases"/>
    <property type="match status" value="1"/>
</dbReference>
<dbReference type="Pfam" id="PF05618">
    <property type="entry name" value="Zn_protease"/>
    <property type="match status" value="1"/>
</dbReference>
<keyword evidence="3" id="KW-1185">Reference proteome</keyword>
<sequence>MPSSSKLTTIGWKELVDLPELGIRNVPAKVDTGARTSVLHCSHIQLVKKGRKQYVEFRPLDERHAPANNTFVFPFHSERKVKNSFGQEENRYVIRTTVALFNDIHPIELSLRDRSDMEFPILLGRSFIRRKFIVDVSRANLSKKHFSGSE</sequence>
<dbReference type="Proteomes" id="UP000199577">
    <property type="component" value="Unassembled WGS sequence"/>
</dbReference>
<protein>
    <submittedName>
        <fullName evidence="2">Uncharacterized conserved protein</fullName>
    </submittedName>
</protein>
<dbReference type="InterPro" id="IPR008503">
    <property type="entry name" value="Asp_endopeptidase"/>
</dbReference>
<dbReference type="InterPro" id="IPR021109">
    <property type="entry name" value="Peptidase_aspartic_dom_sf"/>
</dbReference>
<feature type="domain" description="Retropepsin-like aspartic endopeptidase" evidence="1">
    <location>
        <begin position="10"/>
        <end position="144"/>
    </location>
</feature>
<gene>
    <name evidence="2" type="ORF">SAMN05421747_11226</name>
</gene>
<name>A0A1I1JPB7_9SPHI</name>
<accession>A0A1I1JPB7</accession>
<dbReference type="SUPFAM" id="SSF50630">
    <property type="entry name" value="Acid proteases"/>
    <property type="match status" value="1"/>
</dbReference>
<reference evidence="2 3" key="1">
    <citation type="submission" date="2016-10" db="EMBL/GenBank/DDBJ databases">
        <authorList>
            <person name="de Groot N.N."/>
        </authorList>
    </citation>
    <scope>NUCLEOTIDE SEQUENCE [LARGE SCALE GENOMIC DNA]</scope>
    <source>
        <strain evidence="2 3">DSM 22900</strain>
    </source>
</reference>
<evidence type="ECO:0000313" key="2">
    <source>
        <dbReference type="EMBL" id="SFC47733.1"/>
    </source>
</evidence>
<dbReference type="STRING" id="623281.SAMN05421747_11226"/>
<dbReference type="OrthoDB" id="9782977at2"/>
<dbReference type="AlphaFoldDB" id="A0A1I1JPB7"/>
<proteinExistence type="predicted"/>
<dbReference type="EMBL" id="FOLL01000012">
    <property type="protein sequence ID" value="SFC47733.1"/>
    <property type="molecule type" value="Genomic_DNA"/>
</dbReference>
<organism evidence="2 3">
    <name type="scientific">Parapedobacter composti</name>
    <dbReference type="NCBI Taxonomy" id="623281"/>
    <lineage>
        <taxon>Bacteria</taxon>
        <taxon>Pseudomonadati</taxon>
        <taxon>Bacteroidota</taxon>
        <taxon>Sphingobacteriia</taxon>
        <taxon>Sphingobacteriales</taxon>
        <taxon>Sphingobacteriaceae</taxon>
        <taxon>Parapedobacter</taxon>
    </lineage>
</organism>
<evidence type="ECO:0000259" key="1">
    <source>
        <dbReference type="Pfam" id="PF05618"/>
    </source>
</evidence>
<dbReference type="PANTHER" id="PTHR38037">
    <property type="entry name" value="ZN_PROTEASE DOMAIN-CONTAINING PROTEIN"/>
    <property type="match status" value="1"/>
</dbReference>
<dbReference type="PANTHER" id="PTHR38037:SF2">
    <property type="entry name" value="ATP-DEPENDENT ZINC PROTEASE DOMAIN-CONTAINING PROTEIN-RELATED"/>
    <property type="match status" value="1"/>
</dbReference>